<keyword evidence="2" id="KW-0540">Nuclease</keyword>
<evidence type="ECO:0000256" key="1">
    <source>
        <dbReference type="ARBA" id="ARBA00001946"/>
    </source>
</evidence>
<keyword evidence="3" id="KW-0378">Hydrolase</keyword>
<sequence>MFNHLLVHVAGDDLSPRAMRTSVELAHVLPSALSLPEEHEDVVAVLRRPIERPGFAVLRQHHLEGLARIRALDASLQHRSPYKPEINYDMTKNPPEPIMDSTIETKGHDWLPGWLRKWWPEDPEHPPFEPGRGMVKRPDVIIVKDPTKPPTQDNIKKVVEIKFPPDKVSEEQKDAYEVIAGDAEVVTMTPDKCDCDKMEPDKPKIPVDVEDIGTIGTLLGLLSMLLGGKGPRRPMPAPAY</sequence>
<organism evidence="5 6">
    <name type="scientific">Caldimonas mangrovi</name>
    <dbReference type="NCBI Taxonomy" id="2944811"/>
    <lineage>
        <taxon>Bacteria</taxon>
        <taxon>Pseudomonadati</taxon>
        <taxon>Pseudomonadota</taxon>
        <taxon>Betaproteobacteria</taxon>
        <taxon>Burkholderiales</taxon>
        <taxon>Sphaerotilaceae</taxon>
        <taxon>Caldimonas</taxon>
    </lineage>
</organism>
<evidence type="ECO:0000313" key="5">
    <source>
        <dbReference type="EMBL" id="MCM5680545.1"/>
    </source>
</evidence>
<dbReference type="Proteomes" id="UP001165541">
    <property type="component" value="Unassembled WGS sequence"/>
</dbReference>
<reference evidence="5" key="1">
    <citation type="submission" date="2022-05" db="EMBL/GenBank/DDBJ databases">
        <title>Schlegelella sp. nov., isolated from mangrove soil.</title>
        <authorList>
            <person name="Liu Y."/>
            <person name="Ge X."/>
            <person name="Liu W."/>
        </authorList>
    </citation>
    <scope>NUCLEOTIDE SEQUENCE</scope>
    <source>
        <strain evidence="5">S2-27</strain>
    </source>
</reference>
<comment type="caution">
    <text evidence="5">The sequence shown here is derived from an EMBL/GenBank/DDBJ whole genome shotgun (WGS) entry which is preliminary data.</text>
</comment>
<proteinExistence type="predicted"/>
<dbReference type="InterPro" id="IPR014883">
    <property type="entry name" value="VRR_NUC"/>
</dbReference>
<gene>
    <name evidence="5" type="ORF">M8A51_13515</name>
</gene>
<evidence type="ECO:0000313" key="6">
    <source>
        <dbReference type="Proteomes" id="UP001165541"/>
    </source>
</evidence>
<name>A0ABT0YP91_9BURK</name>
<dbReference type="RefSeq" id="WP_251778999.1">
    <property type="nucleotide sequence ID" value="NZ_JAMKFE010000007.1"/>
</dbReference>
<evidence type="ECO:0000259" key="4">
    <source>
        <dbReference type="SMART" id="SM00990"/>
    </source>
</evidence>
<dbReference type="SMART" id="SM00990">
    <property type="entry name" value="VRR_NUC"/>
    <property type="match status" value="1"/>
</dbReference>
<feature type="domain" description="VRR-NUC" evidence="4">
    <location>
        <begin position="79"/>
        <end position="192"/>
    </location>
</feature>
<comment type="cofactor">
    <cofactor evidence="1">
        <name>Mg(2+)</name>
        <dbReference type="ChEBI" id="CHEBI:18420"/>
    </cofactor>
</comment>
<evidence type="ECO:0000256" key="2">
    <source>
        <dbReference type="ARBA" id="ARBA00022722"/>
    </source>
</evidence>
<dbReference type="EMBL" id="JAMKFE010000007">
    <property type="protein sequence ID" value="MCM5680545.1"/>
    <property type="molecule type" value="Genomic_DNA"/>
</dbReference>
<dbReference type="Pfam" id="PF08774">
    <property type="entry name" value="VRR_NUC"/>
    <property type="match status" value="1"/>
</dbReference>
<protein>
    <submittedName>
        <fullName evidence="5">VRR-NUC domain-containing protein</fullName>
    </submittedName>
</protein>
<evidence type="ECO:0000256" key="3">
    <source>
        <dbReference type="ARBA" id="ARBA00022801"/>
    </source>
</evidence>
<keyword evidence="6" id="KW-1185">Reference proteome</keyword>
<accession>A0ABT0YP91</accession>